<evidence type="ECO:0000313" key="8">
    <source>
        <dbReference type="EMBL" id="EGC30157.1"/>
    </source>
</evidence>
<dbReference type="SMART" id="SM00146">
    <property type="entry name" value="PI3Kc"/>
    <property type="match status" value="1"/>
</dbReference>
<dbReference type="EC" id="2.7.1.67" evidence="2"/>
<proteinExistence type="inferred from homology"/>
<dbReference type="PROSITE" id="PS00916">
    <property type="entry name" value="PI3_4_KINASE_2"/>
    <property type="match status" value="1"/>
</dbReference>
<feature type="compositionally biased region" description="Low complexity" evidence="5">
    <location>
        <begin position="646"/>
        <end position="661"/>
    </location>
</feature>
<dbReference type="Pfam" id="PF19274">
    <property type="entry name" value="PI4K_N"/>
    <property type="match status" value="2"/>
</dbReference>
<dbReference type="InterPro" id="IPR042236">
    <property type="entry name" value="PI3K_accessory_sf"/>
</dbReference>
<dbReference type="STRING" id="5786.F1A0X4"/>
<dbReference type="InterPro" id="IPR015433">
    <property type="entry name" value="PI3/4_kinase"/>
</dbReference>
<keyword evidence="9" id="KW-1185">Reference proteome</keyword>
<dbReference type="PANTHER" id="PTHR10048:SF15">
    <property type="entry name" value="PHOSPHATIDYLINOSITOL 4-KINASE ALPHA"/>
    <property type="match status" value="1"/>
</dbReference>
<feature type="domain" description="PI3K/PI4K catalytic" evidence="6">
    <location>
        <begin position="1969"/>
        <end position="2248"/>
    </location>
</feature>
<feature type="compositionally biased region" description="Polar residues" evidence="5">
    <location>
        <begin position="1947"/>
        <end position="1962"/>
    </location>
</feature>
<gene>
    <name evidence="8" type="ORF">DICPUDRAFT_158137</name>
</gene>
<organism evidence="8 9">
    <name type="scientific">Dictyostelium purpureum</name>
    <name type="common">Slime mold</name>
    <dbReference type="NCBI Taxonomy" id="5786"/>
    <lineage>
        <taxon>Eukaryota</taxon>
        <taxon>Amoebozoa</taxon>
        <taxon>Evosea</taxon>
        <taxon>Eumycetozoa</taxon>
        <taxon>Dictyostelia</taxon>
        <taxon>Dictyosteliales</taxon>
        <taxon>Dictyosteliaceae</taxon>
        <taxon>Dictyostelium</taxon>
    </lineage>
</organism>
<protein>
    <recommendedName>
        <fullName evidence="2">1-phosphatidylinositol 4-kinase</fullName>
        <ecNumber evidence="2">2.7.1.67</ecNumber>
    </recommendedName>
</protein>
<dbReference type="GO" id="GO:0005886">
    <property type="term" value="C:plasma membrane"/>
    <property type="evidence" value="ECO:0000318"/>
    <property type="project" value="GO_Central"/>
</dbReference>
<evidence type="ECO:0000259" key="6">
    <source>
        <dbReference type="PROSITE" id="PS50290"/>
    </source>
</evidence>
<feature type="compositionally biased region" description="Polar residues" evidence="5">
    <location>
        <begin position="1495"/>
        <end position="1521"/>
    </location>
</feature>
<dbReference type="GO" id="GO:0048015">
    <property type="term" value="P:phosphatidylinositol-mediated signaling"/>
    <property type="evidence" value="ECO:0000318"/>
    <property type="project" value="GO_Central"/>
</dbReference>
<dbReference type="SUPFAM" id="SSF48371">
    <property type="entry name" value="ARM repeat"/>
    <property type="match status" value="2"/>
</dbReference>
<feature type="domain" description="PIK helical" evidence="7">
    <location>
        <begin position="1635"/>
        <end position="1809"/>
    </location>
</feature>
<dbReference type="PROSITE" id="PS00915">
    <property type="entry name" value="PI3_4_KINASE_1"/>
    <property type="match status" value="1"/>
</dbReference>
<dbReference type="PANTHER" id="PTHR10048">
    <property type="entry name" value="PHOSPHATIDYLINOSITOL KINASE"/>
    <property type="match status" value="1"/>
</dbReference>
<dbReference type="Pfam" id="PF00613">
    <property type="entry name" value="PI3Ka"/>
    <property type="match status" value="1"/>
</dbReference>
<evidence type="ECO:0000313" key="9">
    <source>
        <dbReference type="Proteomes" id="UP000001064"/>
    </source>
</evidence>
<dbReference type="VEuPathDB" id="AmoebaDB:DICPUDRAFT_158137"/>
<reference evidence="9" key="1">
    <citation type="journal article" date="2011" name="Genome Biol.">
        <title>Comparative genomics of the social amoebae Dictyostelium discoideum and Dictyostelium purpureum.</title>
        <authorList>
            <consortium name="US DOE Joint Genome Institute (JGI-PGF)"/>
            <person name="Sucgang R."/>
            <person name="Kuo A."/>
            <person name="Tian X."/>
            <person name="Salerno W."/>
            <person name="Parikh A."/>
            <person name="Feasley C.L."/>
            <person name="Dalin E."/>
            <person name="Tu H."/>
            <person name="Huang E."/>
            <person name="Barry K."/>
            <person name="Lindquist E."/>
            <person name="Shapiro H."/>
            <person name="Bruce D."/>
            <person name="Schmutz J."/>
            <person name="Salamov A."/>
            <person name="Fey P."/>
            <person name="Gaudet P."/>
            <person name="Anjard C."/>
            <person name="Babu M.M."/>
            <person name="Basu S."/>
            <person name="Bushmanova Y."/>
            <person name="van der Wel H."/>
            <person name="Katoh-Kurasawa M."/>
            <person name="Dinh C."/>
            <person name="Coutinho P.M."/>
            <person name="Saito T."/>
            <person name="Elias M."/>
            <person name="Schaap P."/>
            <person name="Kay R.R."/>
            <person name="Henrissat B."/>
            <person name="Eichinger L."/>
            <person name="Rivero F."/>
            <person name="Putnam N.H."/>
            <person name="West C.M."/>
            <person name="Loomis W.F."/>
            <person name="Chisholm R.L."/>
            <person name="Shaulsky G."/>
            <person name="Strassmann J.E."/>
            <person name="Queller D.C."/>
            <person name="Kuspa A."/>
            <person name="Grigoriev I.V."/>
        </authorList>
    </citation>
    <scope>NUCLEOTIDE SEQUENCE [LARGE SCALE GENOMIC DNA]</scope>
    <source>
        <strain evidence="9">QSDP1</strain>
    </source>
</reference>
<comment type="similarity">
    <text evidence="1">Belongs to the PI3/PI4-kinase family. Type III PI4K subfamily.</text>
</comment>
<dbReference type="Proteomes" id="UP000001064">
    <property type="component" value="Unassembled WGS sequence"/>
</dbReference>
<dbReference type="Gene3D" id="1.10.1070.11">
    <property type="entry name" value="Phosphatidylinositol 3-/4-kinase, catalytic domain"/>
    <property type="match status" value="1"/>
</dbReference>
<feature type="region of interest" description="Disordered" evidence="5">
    <location>
        <begin position="642"/>
        <end position="661"/>
    </location>
</feature>
<keyword evidence="3" id="KW-0808">Transferase</keyword>
<keyword evidence="4" id="KW-0418">Kinase</keyword>
<dbReference type="GO" id="GO:0140459">
    <property type="term" value="P:response to Gram-positive bacterium"/>
    <property type="evidence" value="ECO:0007669"/>
    <property type="project" value="EnsemblProtists"/>
</dbReference>
<dbReference type="CDD" id="cd05167">
    <property type="entry name" value="PI4Kc_III_alpha"/>
    <property type="match status" value="1"/>
</dbReference>
<evidence type="ECO:0000259" key="7">
    <source>
        <dbReference type="PROSITE" id="PS51545"/>
    </source>
</evidence>
<feature type="region of interest" description="Disordered" evidence="5">
    <location>
        <begin position="1918"/>
        <end position="1973"/>
    </location>
</feature>
<sequence>MSLVNKHLVPEIFRFSAKVQLAETISYISPVPIESVDILIQSCLSLLPNQQYKDVQPNDPSIKKIFDLNPTILSTMISIRAQESVIALAHFFKCSNGVADKRVIPILKSFLMYLTYFGGANNSNINTSNTSNTSSSNSGSNPIFSQSNGLSPISGLHQNDLQNSQSFTYYLLNQLSILSNISNELRDDIVPTFLHFFDQIIKNEQNPIILGTLQALSDKNNSFDFSQEQLLKVIENIENIIEAATQKKTLLLVCQALEQITYLPAVDQDIYKRIYRDIFPYTSTLPTDNEAFISIINVIVRCGKLNSNIGKEVLDFLIRFMSEIKNLTDNETSASLNKAFSEQLYQTVLLSFVEIADIYSDKTLKVVDVLKEFLVSSNIIKNNEETRNNLFSCICTILKNEYKKERGVEVCKTIITSLLNSLHTQYTNYKNSSISEPFNTPTSSSSTLSNSSSKSPPLYSNPTLFSLSNIIIVLGKITCTLNDPMIIEIILQNFMSRVSSFYPPSQIENLIIFQLTDIALLEHQNVTKDIVVLITNLFKKICKDPNQGLISNITDKALEKLAKHLTNEELRLDLCRRVLKLFQQLGKSFRRPDGREGKDNSSDPNNYYITSPILKGMGFLLPTIAELIKVIPIKFNTNDIPPAEPANPSLPTSPTNTNSNTASEIENISSIKLYRSVWFYCVFFKFSIQGVWRSDWWNSVQIIAAHLSPLISTKPHIYLEMEVELDSIIKQGLEKDYFYNVKTSLIEALPNHSAYIKNLSLPQLAFIHSVYILETMRFAVSGSFEPAFSYLEDQGIENINVTSSIRGIVDKVFADFLTGYGSISNFITIEQELSAHASFLLIKFCYPYEPVRKAADDYISTLVTKFPQVLWSKQCLSTLLDLIEAIGKGAKAKPMDMISVQMSHSQITIELPDETPVRQRLLSDIIALGNIWLKSGANAAPSEIQELLQEYMQKFNQLKREHIGLSLAVEIGANADINSDKLVSGNHDNIQVAAASNQNGSAFPTCFNSNAANFVNSLQLKALYSGEIKGMINMMAMSMGVNTCNNNGDIEDEELSEEIENRAYDSLVKEFESLIQLAHKNSLPVNNMAFISIMYRSCAFLINHYFGSSIRLIHMVCYAPAYFFTAESMEIGIGCWKWLLTERPDLTKFIMTSISDIWAWTVNQRIGLFANNEREPSPLAISGQQQSMDQQQVTEILSDKHDINIEEQQHFENDKNKYIRQFKPPQSIDKTSDIPHKIWLDFLEERYSVAKYGSQDQMDIIIGILQKSIMDPDGLSVSPKSLGSRFKLLLLCTKLLQGDHIHDPFSARLMRERVYLASLTWFYLPPAWYGPAEAGSQSQLEIDTKTLIEFCKALQSEPIYQFMEKRFTFSSKNSNSSGNNISLQNAINAAGNGSDRSNSVSAPMYASIRGNKTNSITMSNSNSFHGIDQSNGSITSASGINQLNSSNIGNTASGYSTANSTPNNPLIYGSGGFSMHNYGSGIGVGISSSMINGSTGYQPSSNRSSGLKQINETGSATSSSFDINGDMEYISSGSTRMIDVAGSGVGTMTSLVGQQISQTLLLDSMKPLENNKPAMTEAHLIELKKRRNLILLLVGNELERMSAWNSPVSRISTQIPEQTKFVYENLPKSMKSKWKDYLISAWKINPKLAIHFSSRFPLSKIRNLISEMVVKNTKAVLDIPEALPFLVTEENVKANIPELKYLLYWETVTPPMAISLLGKSYHSHPLVSQYACRVLRSFPPETIMFYIPQLVQALRYDRSGQVENYLVSASKTSELLAHQIIWNIQTYTEPDPNGRIILDDPLIQSVSKRLKDRVIDEMQDSEKIYNNYKEEFAFFESFTAISGRLLQLKDPSKRKGQLKDELRMLTVNNNGSPLYMPTNPKSLVVGLEVDSAMTLQSAAKVPILVNFKVVERALPTPTSNLSHVRSPPPSGSPPIENTSHVDPIGGSATSSIGSNQLTIPNNKNHKNHLANSSSILRESSRALRKNISKKVTQDQPSQSNIVHIQGCIFKSGDDIRQDMLALQIIDIFKRIFKSVGLDLYLFPYKAIATKPGCGMIELVPNTMSRDQIGKKVNGNLYNYFISKYGNKNSIGFQNARRNFIKSMAAYSVVSYILQIKDRHNANILVDEEGHIVHIDFGFIFDISPGGDMITFEASPFKMNQEMIDIMGGKPNAEQFVWFMEQSVRAFLAARQHMDSIITLVELMLDTKLPCFKDQTIHNLRQRFCPNKSETYAAKFMSKIVLDSFSTISTFSTYFYDVFQYYDNGIEM</sequence>
<dbReference type="PROSITE" id="PS50290">
    <property type="entry name" value="PI3_4_KINASE_3"/>
    <property type="match status" value="1"/>
</dbReference>
<dbReference type="InterPro" id="IPR016024">
    <property type="entry name" value="ARM-type_fold"/>
</dbReference>
<evidence type="ECO:0000256" key="1">
    <source>
        <dbReference type="ARBA" id="ARBA00006209"/>
    </source>
</evidence>
<dbReference type="SMART" id="SM00145">
    <property type="entry name" value="PI3Ka"/>
    <property type="match status" value="1"/>
</dbReference>
<dbReference type="PROSITE" id="PS51545">
    <property type="entry name" value="PIK_HELICAL"/>
    <property type="match status" value="1"/>
</dbReference>
<dbReference type="InterPro" id="IPR045495">
    <property type="entry name" value="PI4K_N"/>
</dbReference>
<dbReference type="eggNOG" id="KOG0902">
    <property type="taxonomic scope" value="Eukaryota"/>
</dbReference>
<dbReference type="KEGG" id="dpp:DICPUDRAFT_158137"/>
<dbReference type="InterPro" id="IPR011009">
    <property type="entry name" value="Kinase-like_dom_sf"/>
</dbReference>
<dbReference type="Pfam" id="PF00454">
    <property type="entry name" value="PI3_PI4_kinase"/>
    <property type="match status" value="1"/>
</dbReference>
<dbReference type="GO" id="GO:0046854">
    <property type="term" value="P:phosphatidylinositol phosphate biosynthetic process"/>
    <property type="evidence" value="ECO:0000318"/>
    <property type="project" value="GO_Central"/>
</dbReference>
<dbReference type="GO" id="GO:0004430">
    <property type="term" value="F:1-phosphatidylinositol 4-kinase activity"/>
    <property type="evidence" value="ECO:0000318"/>
    <property type="project" value="GO_Central"/>
</dbReference>
<evidence type="ECO:0000256" key="2">
    <source>
        <dbReference type="ARBA" id="ARBA00012169"/>
    </source>
</evidence>
<name>F1A0X4_DICPU</name>
<dbReference type="Gene3D" id="1.25.40.70">
    <property type="entry name" value="Phosphatidylinositol 3-kinase, accessory domain (PIK)"/>
    <property type="match status" value="1"/>
</dbReference>
<feature type="region of interest" description="Disordered" evidence="5">
    <location>
        <begin position="1494"/>
        <end position="1521"/>
    </location>
</feature>
<accession>F1A0X4</accession>
<dbReference type="InterPro" id="IPR036940">
    <property type="entry name" value="PI3/4_kinase_cat_sf"/>
</dbReference>
<dbReference type="Gene3D" id="3.30.1010.10">
    <property type="entry name" value="Phosphatidylinositol 3-kinase Catalytic Subunit, Chain A, domain 4"/>
    <property type="match status" value="1"/>
</dbReference>
<dbReference type="GO" id="GO:0005737">
    <property type="term" value="C:cytoplasm"/>
    <property type="evidence" value="ECO:0000318"/>
    <property type="project" value="GO_Central"/>
</dbReference>
<dbReference type="OrthoDB" id="10264149at2759"/>
<dbReference type="InterPro" id="IPR001263">
    <property type="entry name" value="PI3K_accessory_dom"/>
</dbReference>
<evidence type="ECO:0000256" key="5">
    <source>
        <dbReference type="SAM" id="MobiDB-lite"/>
    </source>
</evidence>
<dbReference type="SUPFAM" id="SSF56112">
    <property type="entry name" value="Protein kinase-like (PK-like)"/>
    <property type="match status" value="1"/>
</dbReference>
<dbReference type="InParanoid" id="F1A0X4"/>
<dbReference type="CDD" id="cd00871">
    <property type="entry name" value="PI4Ka"/>
    <property type="match status" value="1"/>
</dbReference>
<dbReference type="GeneID" id="10511089"/>
<dbReference type="OMA" id="CIFKSGD"/>
<dbReference type="InterPro" id="IPR018936">
    <property type="entry name" value="PI3/4_kinase_CS"/>
</dbReference>
<evidence type="ECO:0000256" key="3">
    <source>
        <dbReference type="ARBA" id="ARBA00022679"/>
    </source>
</evidence>
<dbReference type="FunCoup" id="F1A0X4">
    <property type="interactions" value="706"/>
</dbReference>
<dbReference type="RefSeq" id="XP_003293319.1">
    <property type="nucleotide sequence ID" value="XM_003293271.1"/>
</dbReference>
<dbReference type="FunFam" id="1.25.40.70:FF:000042">
    <property type="entry name" value="Phosphatidylinositol 4-kinase"/>
    <property type="match status" value="1"/>
</dbReference>
<dbReference type="EMBL" id="GL871353">
    <property type="protein sequence ID" value="EGC30157.1"/>
    <property type="molecule type" value="Genomic_DNA"/>
</dbReference>
<dbReference type="FunFam" id="1.10.1070.11:FF:000012">
    <property type="entry name" value="Phosphatidylinositol 4-kinase alpha 1"/>
    <property type="match status" value="1"/>
</dbReference>
<evidence type="ECO:0000256" key="4">
    <source>
        <dbReference type="ARBA" id="ARBA00022777"/>
    </source>
</evidence>
<dbReference type="InterPro" id="IPR000403">
    <property type="entry name" value="PI3/4_kinase_cat_dom"/>
</dbReference>